<accession>A0A8B6E5G9</accession>
<comment type="caution">
    <text evidence="1">The sequence shown here is derived from an EMBL/GenBank/DDBJ whole genome shotgun (WGS) entry which is preliminary data.</text>
</comment>
<reference evidence="1" key="1">
    <citation type="submission" date="2018-11" db="EMBL/GenBank/DDBJ databases">
        <authorList>
            <person name="Alioto T."/>
            <person name="Alioto T."/>
        </authorList>
    </citation>
    <scope>NUCLEOTIDE SEQUENCE</scope>
</reference>
<dbReference type="OrthoDB" id="8434295at2759"/>
<protein>
    <submittedName>
        <fullName evidence="1">Uncharacterized protein</fullName>
    </submittedName>
</protein>
<name>A0A8B6E5G9_MYTGA</name>
<keyword evidence="2" id="KW-1185">Reference proteome</keyword>
<dbReference type="Proteomes" id="UP000596742">
    <property type="component" value="Unassembled WGS sequence"/>
</dbReference>
<evidence type="ECO:0000313" key="2">
    <source>
        <dbReference type="Proteomes" id="UP000596742"/>
    </source>
</evidence>
<organism evidence="1 2">
    <name type="scientific">Mytilus galloprovincialis</name>
    <name type="common">Mediterranean mussel</name>
    <dbReference type="NCBI Taxonomy" id="29158"/>
    <lineage>
        <taxon>Eukaryota</taxon>
        <taxon>Metazoa</taxon>
        <taxon>Spiralia</taxon>
        <taxon>Lophotrochozoa</taxon>
        <taxon>Mollusca</taxon>
        <taxon>Bivalvia</taxon>
        <taxon>Autobranchia</taxon>
        <taxon>Pteriomorphia</taxon>
        <taxon>Mytilida</taxon>
        <taxon>Mytiloidea</taxon>
        <taxon>Mytilidae</taxon>
        <taxon>Mytilinae</taxon>
        <taxon>Mytilus</taxon>
    </lineage>
</organism>
<evidence type="ECO:0000313" key="1">
    <source>
        <dbReference type="EMBL" id="VDI28407.1"/>
    </source>
</evidence>
<sequence length="121" mass="13994">MATRRRYSYIDNESFCTSSDLDAECRISIRDPHRHGGAKSDEDDGRKKTIRIDLYSPQIRPEEDLTILKHLTQTGNHNLLSSAIDDFGDELTYQKYLSTFFVHIFKHVKEGSLNHLVDTVH</sequence>
<gene>
    <name evidence="1" type="ORF">MGAL_10B071526</name>
</gene>
<dbReference type="AlphaFoldDB" id="A0A8B6E5G9"/>
<dbReference type="EMBL" id="UYJE01004485">
    <property type="protein sequence ID" value="VDI28407.1"/>
    <property type="molecule type" value="Genomic_DNA"/>
</dbReference>
<proteinExistence type="predicted"/>